<dbReference type="InterPro" id="IPR000835">
    <property type="entry name" value="HTH_MarR-typ"/>
</dbReference>
<dbReference type="GO" id="GO:0003677">
    <property type="term" value="F:DNA binding"/>
    <property type="evidence" value="ECO:0007669"/>
    <property type="project" value="UniProtKB-KW"/>
</dbReference>
<dbReference type="InterPro" id="IPR036390">
    <property type="entry name" value="WH_DNA-bd_sf"/>
</dbReference>
<keyword evidence="2" id="KW-0238">DNA-binding</keyword>
<gene>
    <name evidence="5" type="ORF">LCGC14_2262410</name>
</gene>
<evidence type="ECO:0000256" key="1">
    <source>
        <dbReference type="ARBA" id="ARBA00023015"/>
    </source>
</evidence>
<keyword evidence="3" id="KW-0804">Transcription</keyword>
<keyword evidence="1" id="KW-0805">Transcription regulation</keyword>
<protein>
    <recommendedName>
        <fullName evidence="4">HTH marR-type domain-containing protein</fullName>
    </recommendedName>
</protein>
<dbReference type="PANTHER" id="PTHR42756:SF1">
    <property type="entry name" value="TRANSCRIPTIONAL REPRESSOR OF EMRAB OPERON"/>
    <property type="match status" value="1"/>
</dbReference>
<dbReference type="Pfam" id="PF01047">
    <property type="entry name" value="MarR"/>
    <property type="match status" value="1"/>
</dbReference>
<comment type="caution">
    <text evidence="5">The sequence shown here is derived from an EMBL/GenBank/DDBJ whole genome shotgun (WGS) entry which is preliminary data.</text>
</comment>
<evidence type="ECO:0000256" key="2">
    <source>
        <dbReference type="ARBA" id="ARBA00023125"/>
    </source>
</evidence>
<dbReference type="InterPro" id="IPR023187">
    <property type="entry name" value="Tscrpt_reg_MarR-type_CS"/>
</dbReference>
<dbReference type="SUPFAM" id="SSF46785">
    <property type="entry name" value="Winged helix' DNA-binding domain"/>
    <property type="match status" value="1"/>
</dbReference>
<evidence type="ECO:0000313" key="5">
    <source>
        <dbReference type="EMBL" id="KKL54735.1"/>
    </source>
</evidence>
<feature type="domain" description="HTH marR-type" evidence="4">
    <location>
        <begin position="9"/>
        <end position="142"/>
    </location>
</feature>
<dbReference type="AlphaFoldDB" id="A0A0F9FBM5"/>
<feature type="non-terminal residue" evidence="5">
    <location>
        <position position="1"/>
    </location>
</feature>
<dbReference type="PROSITE" id="PS01117">
    <property type="entry name" value="HTH_MARR_1"/>
    <property type="match status" value="1"/>
</dbReference>
<dbReference type="Gene3D" id="1.10.10.10">
    <property type="entry name" value="Winged helix-like DNA-binding domain superfamily/Winged helix DNA-binding domain"/>
    <property type="match status" value="1"/>
</dbReference>
<evidence type="ECO:0000256" key="3">
    <source>
        <dbReference type="ARBA" id="ARBA00023163"/>
    </source>
</evidence>
<dbReference type="InterPro" id="IPR036388">
    <property type="entry name" value="WH-like_DNA-bd_sf"/>
</dbReference>
<reference evidence="5" key="1">
    <citation type="journal article" date="2015" name="Nature">
        <title>Complex archaea that bridge the gap between prokaryotes and eukaryotes.</title>
        <authorList>
            <person name="Spang A."/>
            <person name="Saw J.H."/>
            <person name="Jorgensen S.L."/>
            <person name="Zaremba-Niedzwiedzka K."/>
            <person name="Martijn J."/>
            <person name="Lind A.E."/>
            <person name="van Eijk R."/>
            <person name="Schleper C."/>
            <person name="Guy L."/>
            <person name="Ettema T.J."/>
        </authorList>
    </citation>
    <scope>NUCLEOTIDE SEQUENCE</scope>
</reference>
<sequence>ADGDVCEGYSEVLELVHEINKKFEKIQRREITKTQDDLTPAQYLLLRQLWEKDGLQFKDLAVACSCSRSTVTGVVDTMENKGLVKRVAHPNDRRSTLVKLTKKGKELKDSTPSLDSLTNNCCQGINADELRILTILLKRLSSSLTV</sequence>
<name>A0A0F9FBM5_9ZZZZ</name>
<dbReference type="SMART" id="SM00347">
    <property type="entry name" value="HTH_MARR"/>
    <property type="match status" value="1"/>
</dbReference>
<dbReference type="EMBL" id="LAZR01031095">
    <property type="protein sequence ID" value="KKL54735.1"/>
    <property type="molecule type" value="Genomic_DNA"/>
</dbReference>
<dbReference type="PRINTS" id="PR00598">
    <property type="entry name" value="HTHMARR"/>
</dbReference>
<proteinExistence type="predicted"/>
<dbReference type="GO" id="GO:0003700">
    <property type="term" value="F:DNA-binding transcription factor activity"/>
    <property type="evidence" value="ECO:0007669"/>
    <property type="project" value="InterPro"/>
</dbReference>
<organism evidence="5">
    <name type="scientific">marine sediment metagenome</name>
    <dbReference type="NCBI Taxonomy" id="412755"/>
    <lineage>
        <taxon>unclassified sequences</taxon>
        <taxon>metagenomes</taxon>
        <taxon>ecological metagenomes</taxon>
    </lineage>
</organism>
<dbReference type="PROSITE" id="PS50995">
    <property type="entry name" value="HTH_MARR_2"/>
    <property type="match status" value="1"/>
</dbReference>
<accession>A0A0F9FBM5</accession>
<evidence type="ECO:0000259" key="4">
    <source>
        <dbReference type="PROSITE" id="PS50995"/>
    </source>
</evidence>
<dbReference type="PANTHER" id="PTHR42756">
    <property type="entry name" value="TRANSCRIPTIONAL REGULATOR, MARR"/>
    <property type="match status" value="1"/>
</dbReference>